<dbReference type="Proteomes" id="UP000276133">
    <property type="component" value="Unassembled WGS sequence"/>
</dbReference>
<sequence length="76" mass="8185">MGASCCAICTNWFACKSHILAVLSHDAVNTLVPSWLQQALSIGASWFFMALGTVLPLSSISQQRISLAHDVPIKKV</sequence>
<protein>
    <submittedName>
        <fullName evidence="1">Uncharacterized protein</fullName>
    </submittedName>
</protein>
<evidence type="ECO:0000313" key="1">
    <source>
        <dbReference type="EMBL" id="RNA09316.1"/>
    </source>
</evidence>
<comment type="caution">
    <text evidence="1">The sequence shown here is derived from an EMBL/GenBank/DDBJ whole genome shotgun (WGS) entry which is preliminary data.</text>
</comment>
<dbReference type="AlphaFoldDB" id="A0A3M7QD02"/>
<accession>A0A3M7QD02</accession>
<organism evidence="1 2">
    <name type="scientific">Brachionus plicatilis</name>
    <name type="common">Marine rotifer</name>
    <name type="synonym">Brachionus muelleri</name>
    <dbReference type="NCBI Taxonomy" id="10195"/>
    <lineage>
        <taxon>Eukaryota</taxon>
        <taxon>Metazoa</taxon>
        <taxon>Spiralia</taxon>
        <taxon>Gnathifera</taxon>
        <taxon>Rotifera</taxon>
        <taxon>Eurotatoria</taxon>
        <taxon>Monogononta</taxon>
        <taxon>Pseudotrocha</taxon>
        <taxon>Ploima</taxon>
        <taxon>Brachionidae</taxon>
        <taxon>Brachionus</taxon>
    </lineage>
</organism>
<evidence type="ECO:0000313" key="2">
    <source>
        <dbReference type="Proteomes" id="UP000276133"/>
    </source>
</evidence>
<reference evidence="1 2" key="1">
    <citation type="journal article" date="2018" name="Sci. Rep.">
        <title>Genomic signatures of local adaptation to the degree of environmental predictability in rotifers.</title>
        <authorList>
            <person name="Franch-Gras L."/>
            <person name="Hahn C."/>
            <person name="Garcia-Roger E.M."/>
            <person name="Carmona M.J."/>
            <person name="Serra M."/>
            <person name="Gomez A."/>
        </authorList>
    </citation>
    <scope>NUCLEOTIDE SEQUENCE [LARGE SCALE GENOMIC DNA]</scope>
    <source>
        <strain evidence="1">HYR1</strain>
    </source>
</reference>
<gene>
    <name evidence="1" type="ORF">BpHYR1_009007</name>
</gene>
<keyword evidence="2" id="KW-1185">Reference proteome</keyword>
<name>A0A3M7QD02_BRAPC</name>
<proteinExistence type="predicted"/>
<dbReference type="EMBL" id="REGN01006482">
    <property type="protein sequence ID" value="RNA09316.1"/>
    <property type="molecule type" value="Genomic_DNA"/>
</dbReference>